<dbReference type="GO" id="GO:0046943">
    <property type="term" value="F:carboxylic acid transmembrane transporter activity"/>
    <property type="evidence" value="ECO:0007669"/>
    <property type="project" value="TreeGrafter"/>
</dbReference>
<accession>A0A8G2FXG7</accession>
<evidence type="ECO:0000313" key="7">
    <source>
        <dbReference type="EMBL" id="SMD31269.1"/>
    </source>
</evidence>
<keyword evidence="3 5" id="KW-1133">Transmembrane helix</keyword>
<evidence type="ECO:0000256" key="4">
    <source>
        <dbReference type="ARBA" id="ARBA00023136"/>
    </source>
</evidence>
<feature type="transmembrane region" description="Helical" evidence="5">
    <location>
        <begin position="20"/>
        <end position="37"/>
    </location>
</feature>
<feature type="transmembrane region" description="Helical" evidence="5">
    <location>
        <begin position="254"/>
        <end position="279"/>
    </location>
</feature>
<organism evidence="7 8">
    <name type="scientific">Picrophilus torridus (strain ATCC 700027 / DSM 9790 / JCM 10055 / NBRC 100828 / KAW 2/3)</name>
    <dbReference type="NCBI Taxonomy" id="1122961"/>
    <lineage>
        <taxon>Archaea</taxon>
        <taxon>Methanobacteriati</taxon>
        <taxon>Thermoplasmatota</taxon>
        <taxon>Thermoplasmata</taxon>
        <taxon>Thermoplasmatales</taxon>
        <taxon>Picrophilaceae</taxon>
        <taxon>Picrophilus</taxon>
    </lineage>
</organism>
<dbReference type="PANTHER" id="PTHR23508">
    <property type="entry name" value="CARBOXYLIC ACID TRANSPORTER PROTEIN HOMOLOG"/>
    <property type="match status" value="1"/>
</dbReference>
<sequence length="447" mass="51397">MINNDFEKINRFILSNDNRYGIFIIIIVSASIFLDVWDLTSLSFVLTFFKSYFSSASGFLIGISVASANIGAIAGSFLSPYMTESLGRRRMLLINMVIFIISAIVISISNNIIYVIIFRIIMGFSIGNDVVTGFTYIYEYTSEKQRSSLYPLWAYAFSGVALLAILTVYILYYILPHYYLWRSVFIIAALFALVILTLRYKLLETPLWLYKHGRNDQLEYVLENVYKKHIEIKSRFYYKPNFYDMIRMFKNNEYLMLFTLSLNGIVGFIGWGFSFYVTYMLFELHVYSFESILAIDALIYGFGLLGAILSRFLFKMYGSYRLSVTSSFIAAFCIMLLLLAFFGYINLIAVIPLTILIIFFNYLGPMAYNAVLNNNIDPMYRSQANGWNYMFNKIVEAISGLSAGIIIIEIGDVYNTLMLFIIIMIFSVMALISGRYLKSDFQSSESL</sequence>
<dbReference type="RefSeq" id="WP_084272985.1">
    <property type="nucleotide sequence ID" value="NZ_FWYE01000003.1"/>
</dbReference>
<dbReference type="PROSITE" id="PS50850">
    <property type="entry name" value="MFS"/>
    <property type="match status" value="1"/>
</dbReference>
<dbReference type="PANTHER" id="PTHR23508:SF10">
    <property type="entry name" value="CARBOXYLIC ACID TRANSPORTER PROTEIN HOMOLOG"/>
    <property type="match status" value="1"/>
</dbReference>
<dbReference type="InterPro" id="IPR020846">
    <property type="entry name" value="MFS_dom"/>
</dbReference>
<keyword evidence="4 5" id="KW-0472">Membrane</keyword>
<dbReference type="GO" id="GO:0005886">
    <property type="term" value="C:plasma membrane"/>
    <property type="evidence" value="ECO:0007669"/>
    <property type="project" value="TreeGrafter"/>
</dbReference>
<gene>
    <name evidence="7" type="ORF">SAMN02745355_1195</name>
</gene>
<evidence type="ECO:0000256" key="2">
    <source>
        <dbReference type="ARBA" id="ARBA00022692"/>
    </source>
</evidence>
<feature type="transmembrane region" description="Helical" evidence="5">
    <location>
        <begin position="150"/>
        <end position="172"/>
    </location>
</feature>
<evidence type="ECO:0000256" key="3">
    <source>
        <dbReference type="ARBA" id="ARBA00022989"/>
    </source>
</evidence>
<feature type="transmembrane region" description="Helical" evidence="5">
    <location>
        <begin position="116"/>
        <end position="138"/>
    </location>
</feature>
<evidence type="ECO:0000256" key="1">
    <source>
        <dbReference type="ARBA" id="ARBA00004141"/>
    </source>
</evidence>
<evidence type="ECO:0000256" key="5">
    <source>
        <dbReference type="SAM" id="Phobius"/>
    </source>
</evidence>
<feature type="domain" description="Major facilitator superfamily (MFS) profile" evidence="6">
    <location>
        <begin position="24"/>
        <end position="442"/>
    </location>
</feature>
<feature type="transmembrane region" description="Helical" evidence="5">
    <location>
        <begin position="57"/>
        <end position="79"/>
    </location>
</feature>
<dbReference type="InterPro" id="IPR011701">
    <property type="entry name" value="MFS"/>
</dbReference>
<keyword evidence="2 5" id="KW-0812">Transmembrane</keyword>
<dbReference type="PROSITE" id="PS00217">
    <property type="entry name" value="SUGAR_TRANSPORT_2"/>
    <property type="match status" value="1"/>
</dbReference>
<protein>
    <submittedName>
        <fullName evidence="7">Predicted arabinose efflux permease, MFS family</fullName>
    </submittedName>
</protein>
<comment type="caution">
    <text evidence="7">The sequence shown here is derived from an EMBL/GenBank/DDBJ whole genome shotgun (WGS) entry which is preliminary data.</text>
</comment>
<dbReference type="AlphaFoldDB" id="A0A8G2FXG7"/>
<dbReference type="InterPro" id="IPR005829">
    <property type="entry name" value="Sugar_transporter_CS"/>
</dbReference>
<dbReference type="InterPro" id="IPR036259">
    <property type="entry name" value="MFS_trans_sf"/>
</dbReference>
<feature type="transmembrane region" description="Helical" evidence="5">
    <location>
        <begin position="178"/>
        <end position="198"/>
    </location>
</feature>
<feature type="transmembrane region" description="Helical" evidence="5">
    <location>
        <begin position="417"/>
        <end position="437"/>
    </location>
</feature>
<evidence type="ECO:0000313" key="8">
    <source>
        <dbReference type="Proteomes" id="UP000192315"/>
    </source>
</evidence>
<comment type="subcellular location">
    <subcellularLocation>
        <location evidence="1">Membrane</location>
        <topology evidence="1">Multi-pass membrane protein</topology>
    </subcellularLocation>
</comment>
<name>A0A8G2FXG7_PICTO</name>
<proteinExistence type="predicted"/>
<dbReference type="Pfam" id="PF07690">
    <property type="entry name" value="MFS_1"/>
    <property type="match status" value="1"/>
</dbReference>
<dbReference type="EMBL" id="FWYE01000003">
    <property type="protein sequence ID" value="SMD31269.1"/>
    <property type="molecule type" value="Genomic_DNA"/>
</dbReference>
<dbReference type="Proteomes" id="UP000192315">
    <property type="component" value="Unassembled WGS sequence"/>
</dbReference>
<evidence type="ECO:0000259" key="6">
    <source>
        <dbReference type="PROSITE" id="PS50850"/>
    </source>
</evidence>
<dbReference type="Gene3D" id="1.20.1250.20">
    <property type="entry name" value="MFS general substrate transporter like domains"/>
    <property type="match status" value="2"/>
</dbReference>
<feature type="transmembrane region" description="Helical" evidence="5">
    <location>
        <begin position="291"/>
        <end position="314"/>
    </location>
</feature>
<feature type="transmembrane region" description="Helical" evidence="5">
    <location>
        <begin position="351"/>
        <end position="372"/>
    </location>
</feature>
<feature type="transmembrane region" description="Helical" evidence="5">
    <location>
        <begin position="393"/>
        <end position="411"/>
    </location>
</feature>
<dbReference type="SUPFAM" id="SSF103473">
    <property type="entry name" value="MFS general substrate transporter"/>
    <property type="match status" value="1"/>
</dbReference>
<feature type="transmembrane region" description="Helical" evidence="5">
    <location>
        <begin position="91"/>
        <end position="110"/>
    </location>
</feature>
<feature type="transmembrane region" description="Helical" evidence="5">
    <location>
        <begin position="326"/>
        <end position="345"/>
    </location>
</feature>
<keyword evidence="8" id="KW-1185">Reference proteome</keyword>
<reference evidence="7 8" key="1">
    <citation type="submission" date="2017-04" db="EMBL/GenBank/DDBJ databases">
        <authorList>
            <person name="Varghese N."/>
            <person name="Submissions S."/>
        </authorList>
    </citation>
    <scope>NUCLEOTIDE SEQUENCE [LARGE SCALE GENOMIC DNA]</scope>
    <source>
        <strain evidence="7 8">DSM 9789</strain>
    </source>
</reference>